<dbReference type="Pfam" id="PF14661">
    <property type="entry name" value="HAUS6_N"/>
    <property type="match status" value="1"/>
</dbReference>
<proteinExistence type="predicted"/>
<evidence type="ECO:0000313" key="5">
    <source>
        <dbReference type="Proteomes" id="UP000566440"/>
    </source>
</evidence>
<dbReference type="InterPro" id="IPR028163">
    <property type="entry name" value="HAUS_6_N"/>
</dbReference>
<feature type="compositionally biased region" description="Basic and acidic residues" evidence="2">
    <location>
        <begin position="772"/>
        <end position="800"/>
    </location>
</feature>
<dbReference type="PANTHER" id="PTHR16151:SF2">
    <property type="entry name" value="HAUS AUGMIN-LIKE COMPLEX SUBUNIT 6"/>
    <property type="match status" value="1"/>
</dbReference>
<evidence type="ECO:0000256" key="1">
    <source>
        <dbReference type="SAM" id="Coils"/>
    </source>
</evidence>
<evidence type="ECO:0000256" key="2">
    <source>
        <dbReference type="SAM" id="MobiDB-lite"/>
    </source>
</evidence>
<dbReference type="AlphaFoldDB" id="A0A7K9SJF4"/>
<dbReference type="InterPro" id="IPR026797">
    <property type="entry name" value="HAUS_6"/>
</dbReference>
<feature type="non-terminal residue" evidence="4">
    <location>
        <position position="1"/>
    </location>
</feature>
<dbReference type="Proteomes" id="UP000566440">
    <property type="component" value="Unassembled WGS sequence"/>
</dbReference>
<name>A0A7K9SJF4_9PICI</name>
<dbReference type="PANTHER" id="PTHR16151">
    <property type="entry name" value="HAUS AUGMIN-LIKE COMPLEX SUBUNIT 6"/>
    <property type="match status" value="1"/>
</dbReference>
<feature type="non-terminal residue" evidence="4">
    <location>
        <position position="872"/>
    </location>
</feature>
<reference evidence="4 5" key="1">
    <citation type="submission" date="2019-09" db="EMBL/GenBank/DDBJ databases">
        <title>Bird 10,000 Genomes (B10K) Project - Family phase.</title>
        <authorList>
            <person name="Zhang G."/>
        </authorList>
    </citation>
    <scope>NUCLEOTIDE SEQUENCE [LARGE SCALE GENOMIC DNA]</scope>
    <source>
        <strain evidence="4">B10K-DU-001-62</strain>
        <tissue evidence="4">Muscle</tissue>
    </source>
</reference>
<keyword evidence="1" id="KW-0175">Coiled coil</keyword>
<feature type="coiled-coil region" evidence="1">
    <location>
        <begin position="138"/>
        <end position="165"/>
    </location>
</feature>
<organism evidence="4 5">
    <name type="scientific">Galbula dea</name>
    <dbReference type="NCBI Taxonomy" id="1109041"/>
    <lineage>
        <taxon>Eukaryota</taxon>
        <taxon>Metazoa</taxon>
        <taxon>Chordata</taxon>
        <taxon>Craniata</taxon>
        <taxon>Vertebrata</taxon>
        <taxon>Euteleostomi</taxon>
        <taxon>Archelosauria</taxon>
        <taxon>Archosauria</taxon>
        <taxon>Dinosauria</taxon>
        <taxon>Saurischia</taxon>
        <taxon>Theropoda</taxon>
        <taxon>Coelurosauria</taxon>
        <taxon>Aves</taxon>
        <taxon>Neognathae</taxon>
        <taxon>Neoaves</taxon>
        <taxon>Telluraves</taxon>
        <taxon>Coraciimorphae</taxon>
        <taxon>Piciformes</taxon>
        <taxon>Galbulidae</taxon>
        <taxon>Galbula</taxon>
    </lineage>
</organism>
<evidence type="ECO:0000259" key="3">
    <source>
        <dbReference type="Pfam" id="PF14661"/>
    </source>
</evidence>
<feature type="compositionally biased region" description="Low complexity" evidence="2">
    <location>
        <begin position="579"/>
        <end position="592"/>
    </location>
</feature>
<comment type="caution">
    <text evidence="4">The sequence shown here is derived from an EMBL/GenBank/DDBJ whole genome shotgun (WGS) entry which is preliminary data.</text>
</comment>
<gene>
    <name evidence="4" type="primary">Haus6</name>
    <name evidence="4" type="ORF">GALDEA_R10459</name>
</gene>
<evidence type="ECO:0000313" key="4">
    <source>
        <dbReference type="EMBL" id="NXI35591.1"/>
    </source>
</evidence>
<feature type="region of interest" description="Disordered" evidence="2">
    <location>
        <begin position="772"/>
        <end position="823"/>
    </location>
</feature>
<dbReference type="GO" id="GO:1990498">
    <property type="term" value="C:mitotic spindle microtubule"/>
    <property type="evidence" value="ECO:0007669"/>
    <property type="project" value="TreeGrafter"/>
</dbReference>
<dbReference type="GO" id="GO:0070652">
    <property type="term" value="C:HAUS complex"/>
    <property type="evidence" value="ECO:0007669"/>
    <property type="project" value="InterPro"/>
</dbReference>
<dbReference type="GO" id="GO:0051225">
    <property type="term" value="P:spindle assembly"/>
    <property type="evidence" value="ECO:0007669"/>
    <property type="project" value="InterPro"/>
</dbReference>
<sequence>NITGFQVTALFLFTKLDQRRAAETFRASVFPGGYVLEPAFRKECYNWLKDIAGEERSCIPYISASSLISPGGRKFIHLFYKFARHVMVENIKRKSVGTGIPFAEAVKLRPKDLYMAKARNRVAYNKLVQIFQKEDFVIQEYEKKTKLLIEEIRQIKSEYAVLERQSYRMKQNNQNKKDRAERIQKVRTMWALVMEMLTSLKKQKEVVDSVLEDCADQCILDGSEVVLSIPRLLACRVESNRRRVCTANTYKGEKLNFLTVIQLLNEALRVLRDEHYQFDLEQLLVLENQVTVCNKVQRSMKAKRLAIQQELYLSTSRSISRKQEDWKVKWKSFLGRCPFRIDKTDVFGSQVIVKYQKVHIGTDLWVPELIVSFVSKNFFSPPSSSLPPPLPRISSVPSELTKPSENQEKNLHIETCKGKKTLVPPKILRNEKDESAASEMLNNAGDHVIQREPSVKKEDPNEKAKDELAEEVAKTVMSESPQSNKGKVMPLEDVLSSLAFNPFLTRKQIPRTPENLLTDIRSSWRKAIQTEGSSDVELAPEVVMIEEAPVCARPIMQKMSDSRFMCLIPESPVPDFDPSSSQLSLRKSQRSSTECRPPEQMKINHIIQSPVSETSGMWKSERTEAQELKCFVLNKSSIEDPEEQTLHYVKKSLDTPGVCSENNNRKTILPEDHFQGSLVDGMLHWNASSLLSYMMRDVSSLGILEETLPDELDSIDFSVSVSSESGFGVIDSPCVTGDSKNKQDIKKSTLNLHSLFNTNKVLEKTASKSEEMLHQTHNEGETVRCRSDLSLAPEKRDRDGLSSPVGPFRIDQEFTKTPSPKSVNERKYSLSSVLVSCQRVEEIAAMVHEIPLDLMPKLRGEERLNEKPCTKE</sequence>
<keyword evidence="5" id="KW-1185">Reference proteome</keyword>
<protein>
    <submittedName>
        <fullName evidence="4">HAUS6 protein</fullName>
    </submittedName>
</protein>
<dbReference type="OrthoDB" id="5575722at2759"/>
<feature type="region of interest" description="Disordered" evidence="2">
    <location>
        <begin position="574"/>
        <end position="597"/>
    </location>
</feature>
<accession>A0A7K9SJF4</accession>
<dbReference type="GO" id="GO:0008017">
    <property type="term" value="F:microtubule binding"/>
    <property type="evidence" value="ECO:0007669"/>
    <property type="project" value="TreeGrafter"/>
</dbReference>
<feature type="domain" description="HAUS augmin-like complex subunit 6 N-terminal" evidence="3">
    <location>
        <begin position="1"/>
        <end position="191"/>
    </location>
</feature>
<dbReference type="EMBL" id="VWZX01001061">
    <property type="protein sequence ID" value="NXI35591.1"/>
    <property type="molecule type" value="Genomic_DNA"/>
</dbReference>